<evidence type="ECO:0000313" key="2">
    <source>
        <dbReference type="EMBL" id="RPA82194.1"/>
    </source>
</evidence>
<dbReference type="AlphaFoldDB" id="A0A3N4IKP4"/>
<dbReference type="EMBL" id="ML119673">
    <property type="protein sequence ID" value="RPA82194.1"/>
    <property type="molecule type" value="Genomic_DNA"/>
</dbReference>
<protein>
    <submittedName>
        <fullName evidence="2">Uncharacterized protein</fullName>
    </submittedName>
</protein>
<keyword evidence="3" id="KW-1185">Reference proteome</keyword>
<dbReference type="InterPro" id="IPR043504">
    <property type="entry name" value="Peptidase_S1_PA_chymotrypsin"/>
</dbReference>
<reference evidence="2 3" key="1">
    <citation type="journal article" date="2018" name="Nat. Ecol. Evol.">
        <title>Pezizomycetes genomes reveal the molecular basis of ectomycorrhizal truffle lifestyle.</title>
        <authorList>
            <person name="Murat C."/>
            <person name="Payen T."/>
            <person name="Noel B."/>
            <person name="Kuo A."/>
            <person name="Morin E."/>
            <person name="Chen J."/>
            <person name="Kohler A."/>
            <person name="Krizsan K."/>
            <person name="Balestrini R."/>
            <person name="Da Silva C."/>
            <person name="Montanini B."/>
            <person name="Hainaut M."/>
            <person name="Levati E."/>
            <person name="Barry K.W."/>
            <person name="Belfiori B."/>
            <person name="Cichocki N."/>
            <person name="Clum A."/>
            <person name="Dockter R.B."/>
            <person name="Fauchery L."/>
            <person name="Guy J."/>
            <person name="Iotti M."/>
            <person name="Le Tacon F."/>
            <person name="Lindquist E.A."/>
            <person name="Lipzen A."/>
            <person name="Malagnac F."/>
            <person name="Mello A."/>
            <person name="Molinier V."/>
            <person name="Miyauchi S."/>
            <person name="Poulain J."/>
            <person name="Riccioni C."/>
            <person name="Rubini A."/>
            <person name="Sitrit Y."/>
            <person name="Splivallo R."/>
            <person name="Traeger S."/>
            <person name="Wang M."/>
            <person name="Zifcakova L."/>
            <person name="Wipf D."/>
            <person name="Zambonelli A."/>
            <person name="Paolocci F."/>
            <person name="Nowrousian M."/>
            <person name="Ottonello S."/>
            <person name="Baldrian P."/>
            <person name="Spatafora J.W."/>
            <person name="Henrissat B."/>
            <person name="Nagy L.G."/>
            <person name="Aury J.M."/>
            <person name="Wincker P."/>
            <person name="Grigoriev I.V."/>
            <person name="Bonfante P."/>
            <person name="Martin F.M."/>
        </authorList>
    </citation>
    <scope>NUCLEOTIDE SEQUENCE [LARGE SCALE GENOMIC DNA]</scope>
    <source>
        <strain evidence="2 3">RN42</strain>
    </source>
</reference>
<dbReference type="Gene3D" id="2.40.10.10">
    <property type="entry name" value="Trypsin-like serine proteases"/>
    <property type="match status" value="1"/>
</dbReference>
<gene>
    <name evidence="2" type="ORF">BJ508DRAFT_361368</name>
</gene>
<accession>A0A3N4IKP4</accession>
<feature type="compositionally biased region" description="Low complexity" evidence="1">
    <location>
        <begin position="1"/>
        <end position="26"/>
    </location>
</feature>
<evidence type="ECO:0000313" key="3">
    <source>
        <dbReference type="Proteomes" id="UP000275078"/>
    </source>
</evidence>
<name>A0A3N4IKP4_ASCIM</name>
<dbReference type="Proteomes" id="UP000275078">
    <property type="component" value="Unassembled WGS sequence"/>
</dbReference>
<feature type="region of interest" description="Disordered" evidence="1">
    <location>
        <begin position="1"/>
        <end position="27"/>
    </location>
</feature>
<organism evidence="2 3">
    <name type="scientific">Ascobolus immersus RN42</name>
    <dbReference type="NCBI Taxonomy" id="1160509"/>
    <lineage>
        <taxon>Eukaryota</taxon>
        <taxon>Fungi</taxon>
        <taxon>Dikarya</taxon>
        <taxon>Ascomycota</taxon>
        <taxon>Pezizomycotina</taxon>
        <taxon>Pezizomycetes</taxon>
        <taxon>Pezizales</taxon>
        <taxon>Ascobolaceae</taxon>
        <taxon>Ascobolus</taxon>
    </lineage>
</organism>
<proteinExistence type="predicted"/>
<sequence length="355" mass="38398">MTGQETSTTTPTSRLSSSSNSGSLREPLFRRLVTNMRTHLRHPEALIEKDPEPTGTVGLIHFKTQQNIPYSSALGDDKAVLSGISALSIQHLLDGKKTASATASACHLGFGISLSVAHPLELGDDELEKKDENPSGVFTVGGIRHIEEVTGPIHFGRLEERRIGSAGSILASMPNSLFPYEQRVEFDEDLALLQLGKIPAYAFLPGELEADMVAKLATVNGDMPFQTYQAIFKKMRNVSVDMLDEEDYIDAKYDICPGEISLAVGTGVLSADRATLYHENSSLAWASGGAVLNSKNQLIAIHLGAGRVPDDFGRKNSAVYLAHPRVKAFLRVHLLPLLPLGSIEHSAWSVFLGAN</sequence>
<evidence type="ECO:0000256" key="1">
    <source>
        <dbReference type="SAM" id="MobiDB-lite"/>
    </source>
</evidence>